<feature type="non-terminal residue" evidence="2">
    <location>
        <position position="1"/>
    </location>
</feature>
<dbReference type="PANTHER" id="PTHR13593:SF148">
    <property type="entry name" value="PHOSPHATIDYLINOSITOL-SPECIFIC PHOSPHOLIPASE C X DOMAIN-CONTAINING PROTEIN"/>
    <property type="match status" value="1"/>
</dbReference>
<dbReference type="Gene3D" id="3.20.20.190">
    <property type="entry name" value="Phosphatidylinositol (PI) phosphodiesterase"/>
    <property type="match status" value="1"/>
</dbReference>
<dbReference type="Proteomes" id="UP000245771">
    <property type="component" value="Unassembled WGS sequence"/>
</dbReference>
<dbReference type="SMART" id="SM00148">
    <property type="entry name" value="PLCXc"/>
    <property type="match status" value="1"/>
</dbReference>
<dbReference type="EMBL" id="KZ819602">
    <property type="protein sequence ID" value="PWN38596.1"/>
    <property type="molecule type" value="Genomic_DNA"/>
</dbReference>
<feature type="non-terminal residue" evidence="2">
    <location>
        <position position="332"/>
    </location>
</feature>
<gene>
    <name evidence="2" type="ORF">FA14DRAFT_112743</name>
</gene>
<sequence length="332" mass="36729">FLILQDIPTSSFLSTLPDSSLLSQLCLPGTHESLARYGWPISTCQSMQSTVQQQLQDGIRYLDIRLVPKGEPGQVRLLAYHGITDERIEMGAVLSQCWQFLQSQSGKRETIIMSIKQESGDQDTFIRTLFDTYVDQTPPAPNGKSSGRDRWFLENRVPTLGEVRGKIVMLSRFVIDQSYGFPGGISPPIWPNSLKGIFNYTLPSGQEVFTQDWYDIGSLSQLDAKFALIEQLSKQSSAAGNAFSLNYTNGSSFPFALPPAVAKGYLIDGITCAATTQGINIRVRNFVADLQFDSKPSTRSTLPGLQITWAMDYYNEPEGAADLVPLLISSNF</sequence>
<evidence type="ECO:0000259" key="1">
    <source>
        <dbReference type="SMART" id="SM00148"/>
    </source>
</evidence>
<accession>A0A316VM04</accession>
<dbReference type="GO" id="GO:0006629">
    <property type="term" value="P:lipid metabolic process"/>
    <property type="evidence" value="ECO:0007669"/>
    <property type="project" value="InterPro"/>
</dbReference>
<organism evidence="2 3">
    <name type="scientific">Meira miltonrushii</name>
    <dbReference type="NCBI Taxonomy" id="1280837"/>
    <lineage>
        <taxon>Eukaryota</taxon>
        <taxon>Fungi</taxon>
        <taxon>Dikarya</taxon>
        <taxon>Basidiomycota</taxon>
        <taxon>Ustilaginomycotina</taxon>
        <taxon>Exobasidiomycetes</taxon>
        <taxon>Exobasidiales</taxon>
        <taxon>Brachybasidiaceae</taxon>
        <taxon>Meira</taxon>
    </lineage>
</organism>
<dbReference type="AlphaFoldDB" id="A0A316VM04"/>
<dbReference type="GeneID" id="37017766"/>
<name>A0A316VM04_9BASI</name>
<dbReference type="InterPro" id="IPR051057">
    <property type="entry name" value="PI-PLC_domain"/>
</dbReference>
<dbReference type="InterPro" id="IPR000909">
    <property type="entry name" value="PLipase_C_PInositol-sp_X_dom"/>
</dbReference>
<evidence type="ECO:0000313" key="2">
    <source>
        <dbReference type="EMBL" id="PWN38596.1"/>
    </source>
</evidence>
<dbReference type="InParanoid" id="A0A316VM04"/>
<feature type="domain" description="Phosphatidylinositol-specific phospholipase C X" evidence="1">
    <location>
        <begin position="17"/>
        <end position="172"/>
    </location>
</feature>
<dbReference type="PROSITE" id="PS50007">
    <property type="entry name" value="PIPLC_X_DOMAIN"/>
    <property type="match status" value="1"/>
</dbReference>
<dbReference type="SUPFAM" id="SSF51695">
    <property type="entry name" value="PLC-like phosphodiesterases"/>
    <property type="match status" value="1"/>
</dbReference>
<dbReference type="InterPro" id="IPR017946">
    <property type="entry name" value="PLC-like_Pdiesterase_TIM-brl"/>
</dbReference>
<dbReference type="OrthoDB" id="1046782at2759"/>
<protein>
    <submittedName>
        <fullName evidence="2">PLC-like phosphodiesterase</fullName>
    </submittedName>
</protein>
<dbReference type="Pfam" id="PF00388">
    <property type="entry name" value="PI-PLC-X"/>
    <property type="match status" value="1"/>
</dbReference>
<proteinExistence type="predicted"/>
<reference evidence="2 3" key="1">
    <citation type="journal article" date="2018" name="Mol. Biol. Evol.">
        <title>Broad Genomic Sampling Reveals a Smut Pathogenic Ancestry of the Fungal Clade Ustilaginomycotina.</title>
        <authorList>
            <person name="Kijpornyongpan T."/>
            <person name="Mondo S.J."/>
            <person name="Barry K."/>
            <person name="Sandor L."/>
            <person name="Lee J."/>
            <person name="Lipzen A."/>
            <person name="Pangilinan J."/>
            <person name="LaButti K."/>
            <person name="Hainaut M."/>
            <person name="Henrissat B."/>
            <person name="Grigoriev I.V."/>
            <person name="Spatafora J.W."/>
            <person name="Aime M.C."/>
        </authorList>
    </citation>
    <scope>NUCLEOTIDE SEQUENCE [LARGE SCALE GENOMIC DNA]</scope>
    <source>
        <strain evidence="2 3">MCA 3882</strain>
    </source>
</reference>
<keyword evidence="3" id="KW-1185">Reference proteome</keyword>
<evidence type="ECO:0000313" key="3">
    <source>
        <dbReference type="Proteomes" id="UP000245771"/>
    </source>
</evidence>
<dbReference type="PANTHER" id="PTHR13593">
    <property type="match status" value="1"/>
</dbReference>
<dbReference type="STRING" id="1280837.A0A316VM04"/>
<dbReference type="RefSeq" id="XP_025358898.1">
    <property type="nucleotide sequence ID" value="XM_025495985.1"/>
</dbReference>
<dbReference type="GO" id="GO:0008081">
    <property type="term" value="F:phosphoric diester hydrolase activity"/>
    <property type="evidence" value="ECO:0007669"/>
    <property type="project" value="InterPro"/>
</dbReference>